<dbReference type="EMBL" id="VHSH01000001">
    <property type="protein sequence ID" value="TQV83820.1"/>
    <property type="molecule type" value="Genomic_DNA"/>
</dbReference>
<dbReference type="OrthoDB" id="8360028at2"/>
<feature type="signal peptide" evidence="1">
    <location>
        <begin position="1"/>
        <end position="22"/>
    </location>
</feature>
<dbReference type="InterPro" id="IPR018247">
    <property type="entry name" value="EF_Hand_1_Ca_BS"/>
</dbReference>
<evidence type="ECO:0000256" key="1">
    <source>
        <dbReference type="SAM" id="SignalP"/>
    </source>
</evidence>
<keyword evidence="4" id="KW-1185">Reference proteome</keyword>
<dbReference type="Proteomes" id="UP000315252">
    <property type="component" value="Unassembled WGS sequence"/>
</dbReference>
<dbReference type="Gene3D" id="1.10.238.10">
    <property type="entry name" value="EF-hand"/>
    <property type="match status" value="1"/>
</dbReference>
<proteinExistence type="predicted"/>
<accession>A0A545U2X1</accession>
<dbReference type="PROSITE" id="PS00018">
    <property type="entry name" value="EF_HAND_1"/>
    <property type="match status" value="2"/>
</dbReference>
<protein>
    <recommendedName>
        <fullName evidence="2">EF-hand domain-containing protein</fullName>
    </recommendedName>
</protein>
<comment type="caution">
    <text evidence="3">The sequence shown here is derived from an EMBL/GenBank/DDBJ whole genome shotgun (WGS) entry which is preliminary data.</text>
</comment>
<evidence type="ECO:0000259" key="2">
    <source>
        <dbReference type="PROSITE" id="PS50222"/>
    </source>
</evidence>
<dbReference type="RefSeq" id="WP_142895055.1">
    <property type="nucleotide sequence ID" value="NZ_ML660052.1"/>
</dbReference>
<dbReference type="SUPFAM" id="SSF47473">
    <property type="entry name" value="EF-hand"/>
    <property type="match status" value="1"/>
</dbReference>
<dbReference type="GO" id="GO:0005509">
    <property type="term" value="F:calcium ion binding"/>
    <property type="evidence" value="ECO:0007669"/>
    <property type="project" value="InterPro"/>
</dbReference>
<evidence type="ECO:0000313" key="3">
    <source>
        <dbReference type="EMBL" id="TQV83820.1"/>
    </source>
</evidence>
<reference evidence="3 4" key="1">
    <citation type="submission" date="2019-06" db="EMBL/GenBank/DDBJ databases">
        <title>Whole genome sequence for Rhodospirillaceae sp. R148.</title>
        <authorList>
            <person name="Wang G."/>
        </authorList>
    </citation>
    <scope>NUCLEOTIDE SEQUENCE [LARGE SCALE GENOMIC DNA]</scope>
    <source>
        <strain evidence="3 4">R148</strain>
    </source>
</reference>
<gene>
    <name evidence="3" type="ORF">FKG95_04370</name>
</gene>
<evidence type="ECO:0000313" key="4">
    <source>
        <dbReference type="Proteomes" id="UP000315252"/>
    </source>
</evidence>
<feature type="chain" id="PRO_5022088206" description="EF-hand domain-containing protein" evidence="1">
    <location>
        <begin position="23"/>
        <end position="592"/>
    </location>
</feature>
<keyword evidence="1" id="KW-0732">Signal</keyword>
<dbReference type="AlphaFoldDB" id="A0A545U2X1"/>
<dbReference type="InterPro" id="IPR011992">
    <property type="entry name" value="EF-hand-dom_pair"/>
</dbReference>
<organism evidence="3 4">
    <name type="scientific">Denitrobaculum tricleocarpae</name>
    <dbReference type="NCBI Taxonomy" id="2591009"/>
    <lineage>
        <taxon>Bacteria</taxon>
        <taxon>Pseudomonadati</taxon>
        <taxon>Pseudomonadota</taxon>
        <taxon>Alphaproteobacteria</taxon>
        <taxon>Rhodospirillales</taxon>
        <taxon>Rhodospirillaceae</taxon>
        <taxon>Denitrobaculum</taxon>
    </lineage>
</organism>
<name>A0A545U2X1_9PROT</name>
<dbReference type="PROSITE" id="PS50222">
    <property type="entry name" value="EF_HAND_2"/>
    <property type="match status" value="1"/>
</dbReference>
<feature type="domain" description="EF-hand" evidence="2">
    <location>
        <begin position="205"/>
        <end position="240"/>
    </location>
</feature>
<sequence>MRKCLFGILTAVALIPANPTLAEDDFRPMVSGEDWLWQRIFARTKQEPVRSAILKHMDAVYRKYEQDGVDGISQEDYDLGLQLARVKYRNDFLNRHWLPYDLDGDQIVTHQEVEAVSRNRVLKNFSVEGVRILPTSEQLAELEREAVADTLKNLGEIGDGIDFSEAVMLAARMEEKTGVHRGVLGAIRSFMSLDRDDDLRVSRAEFDAAVLEAFARIDSNGDGLVDADEFAVAERERRAFKASYDKELKARRAARGVQYTLRNCKLPKVSPEHIFALVSARYSNAVANIVLGDHEDAALVEQIVVEPGQAKLVLALTGSASTIWRISGAVDRVEHIIVGSGVRQQTETNALDFEAVVTSGVTGVEANKVTFAQSPSCLPFLSKPEDRERKKVDATLKRLTGSALDHVSVVMQKNTVFVPSLTTERNAPLDDRLMLPSTGPGETLRQRFMSRYRSGIIDIDPARVVANGKARSLDVLPSYAGLAQLLDQGALEAVSYSLSYWVGERRYTIEEGGAEAVPDDVPADKVSRFPSKFLIKQKIEMPASLCDDMVPRFSLARGVPLPTFLGCHPRIMIEETGETLICKNVFRLQCRP</sequence>
<dbReference type="InterPro" id="IPR002048">
    <property type="entry name" value="EF_hand_dom"/>
</dbReference>